<protein>
    <recommendedName>
        <fullName evidence="4">PEST proteolytic signal-containing nuclear protein</fullName>
    </recommendedName>
</protein>
<dbReference type="Pfam" id="PF15473">
    <property type="entry name" value="PCNP"/>
    <property type="match status" value="1"/>
</dbReference>
<evidence type="ECO:0000256" key="1">
    <source>
        <dbReference type="ARBA" id="ARBA00002646"/>
    </source>
</evidence>
<dbReference type="EMBL" id="CYRY02023556">
    <property type="protein sequence ID" value="VCW97905.1"/>
    <property type="molecule type" value="Genomic_DNA"/>
</dbReference>
<dbReference type="GO" id="GO:0043161">
    <property type="term" value="P:proteasome-mediated ubiquitin-dependent protein catabolic process"/>
    <property type="evidence" value="ECO:0007669"/>
    <property type="project" value="TreeGrafter"/>
</dbReference>
<comment type="caution">
    <text evidence="11">The sequence shown here is derived from an EMBL/GenBank/DDBJ whole genome shotgun (WGS) entry which is preliminary data.</text>
</comment>
<dbReference type="PANTHER" id="PTHR16523">
    <property type="entry name" value="PEST PROTEOLYTIC SIGNAL-CONTAINING NUCLEAR PROTEIN"/>
    <property type="match status" value="1"/>
</dbReference>
<dbReference type="GO" id="GO:0005634">
    <property type="term" value="C:nucleus"/>
    <property type="evidence" value="ECO:0007669"/>
    <property type="project" value="UniProtKB-SubCell"/>
</dbReference>
<name>A0A9X9Q2D1_GULGU</name>
<evidence type="ECO:0000256" key="10">
    <source>
        <dbReference type="SAM" id="MobiDB-lite"/>
    </source>
</evidence>
<evidence type="ECO:0000256" key="5">
    <source>
        <dbReference type="ARBA" id="ARBA00022553"/>
    </source>
</evidence>
<keyword evidence="5" id="KW-0597">Phosphoprotein</keyword>
<keyword evidence="6" id="KW-0832">Ubl conjugation</keyword>
<evidence type="ECO:0000256" key="6">
    <source>
        <dbReference type="ARBA" id="ARBA00022843"/>
    </source>
</evidence>
<evidence type="ECO:0000256" key="7">
    <source>
        <dbReference type="ARBA" id="ARBA00022990"/>
    </source>
</evidence>
<accession>A0A9X9Q2D1</accession>
<evidence type="ECO:0000313" key="11">
    <source>
        <dbReference type="EMBL" id="VCW97905.1"/>
    </source>
</evidence>
<dbReference type="InterPro" id="IPR029169">
    <property type="entry name" value="PCNP"/>
</dbReference>
<comment type="subunit">
    <text evidence="3">Interacts with UHRF2/NIRF.</text>
</comment>
<dbReference type="Proteomes" id="UP000269945">
    <property type="component" value="Unassembled WGS sequence"/>
</dbReference>
<evidence type="ECO:0000256" key="4">
    <source>
        <dbReference type="ARBA" id="ARBA00022059"/>
    </source>
</evidence>
<dbReference type="AlphaFoldDB" id="A0A9X9Q2D1"/>
<dbReference type="PANTHER" id="PTHR16523:SF6">
    <property type="entry name" value="PEST PROTEOLYTIC SIGNAL-CONTAINING NUCLEAR PROTEIN"/>
    <property type="match status" value="1"/>
</dbReference>
<evidence type="ECO:0000256" key="9">
    <source>
        <dbReference type="ARBA" id="ARBA00023306"/>
    </source>
</evidence>
<evidence type="ECO:0000256" key="2">
    <source>
        <dbReference type="ARBA" id="ARBA00004123"/>
    </source>
</evidence>
<evidence type="ECO:0000313" key="12">
    <source>
        <dbReference type="Proteomes" id="UP000269945"/>
    </source>
</evidence>
<keyword evidence="12" id="KW-1185">Reference proteome</keyword>
<comment type="function">
    <text evidence="1">May be involved in cell cycle regulation.</text>
</comment>
<keyword evidence="7" id="KW-0007">Acetylation</keyword>
<evidence type="ECO:0000256" key="8">
    <source>
        <dbReference type="ARBA" id="ARBA00023242"/>
    </source>
</evidence>
<feature type="region of interest" description="Disordered" evidence="10">
    <location>
        <begin position="35"/>
        <end position="87"/>
    </location>
</feature>
<keyword evidence="9" id="KW-0131">Cell cycle</keyword>
<sequence>MAKKALAMAIKLGSNKPKETVPTLAPKTLSVKAAFNEDEDGEPEETSPEAKMKMKGLEGRHKHQQDQTPSGKESMVFLKARSYGSKI</sequence>
<feature type="compositionally biased region" description="Acidic residues" evidence="10">
    <location>
        <begin position="36"/>
        <end position="47"/>
    </location>
</feature>
<organism evidence="11 12">
    <name type="scientific">Gulo gulo</name>
    <name type="common">Wolverine</name>
    <name type="synonym">Gluton</name>
    <dbReference type="NCBI Taxonomy" id="48420"/>
    <lineage>
        <taxon>Eukaryota</taxon>
        <taxon>Metazoa</taxon>
        <taxon>Chordata</taxon>
        <taxon>Craniata</taxon>
        <taxon>Vertebrata</taxon>
        <taxon>Euteleostomi</taxon>
        <taxon>Mammalia</taxon>
        <taxon>Eutheria</taxon>
        <taxon>Laurasiatheria</taxon>
        <taxon>Carnivora</taxon>
        <taxon>Caniformia</taxon>
        <taxon>Musteloidea</taxon>
        <taxon>Mustelidae</taxon>
        <taxon>Guloninae</taxon>
        <taxon>Gulo</taxon>
    </lineage>
</organism>
<feature type="compositionally biased region" description="Basic and acidic residues" evidence="10">
    <location>
        <begin position="48"/>
        <end position="59"/>
    </location>
</feature>
<proteinExistence type="predicted"/>
<gene>
    <name evidence="11" type="ORF">BN2614_LOCUS1</name>
</gene>
<evidence type="ECO:0000256" key="3">
    <source>
        <dbReference type="ARBA" id="ARBA00011097"/>
    </source>
</evidence>
<reference evidence="11 12" key="1">
    <citation type="submission" date="2018-10" db="EMBL/GenBank/DDBJ databases">
        <authorList>
            <person name="Ekblom R."/>
            <person name="Jareborg N."/>
        </authorList>
    </citation>
    <scope>NUCLEOTIDE SEQUENCE [LARGE SCALE GENOMIC DNA]</scope>
    <source>
        <tissue evidence="11">Muscle</tissue>
    </source>
</reference>
<comment type="subcellular location">
    <subcellularLocation>
        <location evidence="2">Nucleus</location>
    </subcellularLocation>
</comment>
<keyword evidence="8" id="KW-0539">Nucleus</keyword>
<dbReference type="GO" id="GO:0016567">
    <property type="term" value="P:protein ubiquitination"/>
    <property type="evidence" value="ECO:0007669"/>
    <property type="project" value="InterPro"/>
</dbReference>